<proteinExistence type="predicted"/>
<reference evidence="2 3" key="1">
    <citation type="submission" date="2024-10" db="EMBL/GenBank/DDBJ databases">
        <title>Updated reference genomes for cyclostephanoid diatoms.</title>
        <authorList>
            <person name="Roberts W.R."/>
            <person name="Alverson A.J."/>
        </authorList>
    </citation>
    <scope>NUCLEOTIDE SEQUENCE [LARGE SCALE GENOMIC DNA]</scope>
    <source>
        <strain evidence="2 3">AJA228-03</strain>
    </source>
</reference>
<sequence>MMNPLVVFFLCCLLCGASPSSAVSADEHDTKPSAPQPAKRIRTLMCESESCDSADENTPGCRVYVTPMNACYNAGVLFPGDGSWGDYDVYDEMVMKSIKRTFYPSMDGSCAGRGGRELVDDDTFILPLDVCVGPFGPPRPWGKFTLLLDRDNRQEWDELFSAYG</sequence>
<dbReference type="EMBL" id="JALLPB020000004">
    <property type="protein sequence ID" value="KAL3827454.1"/>
    <property type="molecule type" value="Genomic_DNA"/>
</dbReference>
<evidence type="ECO:0000313" key="3">
    <source>
        <dbReference type="Proteomes" id="UP001530377"/>
    </source>
</evidence>
<name>A0ABD3SS63_9STRA</name>
<evidence type="ECO:0000256" key="1">
    <source>
        <dbReference type="SAM" id="SignalP"/>
    </source>
</evidence>
<protein>
    <submittedName>
        <fullName evidence="2">Uncharacterized protein</fullName>
    </submittedName>
</protein>
<evidence type="ECO:0000313" key="2">
    <source>
        <dbReference type="EMBL" id="KAL3827454.1"/>
    </source>
</evidence>
<keyword evidence="3" id="KW-1185">Reference proteome</keyword>
<organism evidence="2 3">
    <name type="scientific">Cyclostephanos tholiformis</name>
    <dbReference type="NCBI Taxonomy" id="382380"/>
    <lineage>
        <taxon>Eukaryota</taxon>
        <taxon>Sar</taxon>
        <taxon>Stramenopiles</taxon>
        <taxon>Ochrophyta</taxon>
        <taxon>Bacillariophyta</taxon>
        <taxon>Coscinodiscophyceae</taxon>
        <taxon>Thalassiosirophycidae</taxon>
        <taxon>Stephanodiscales</taxon>
        <taxon>Stephanodiscaceae</taxon>
        <taxon>Cyclostephanos</taxon>
    </lineage>
</organism>
<feature type="chain" id="PRO_5044849104" evidence="1">
    <location>
        <begin position="23"/>
        <end position="164"/>
    </location>
</feature>
<feature type="signal peptide" evidence="1">
    <location>
        <begin position="1"/>
        <end position="22"/>
    </location>
</feature>
<dbReference type="Proteomes" id="UP001530377">
    <property type="component" value="Unassembled WGS sequence"/>
</dbReference>
<dbReference type="AlphaFoldDB" id="A0ABD3SS63"/>
<accession>A0ABD3SS63</accession>
<gene>
    <name evidence="2" type="ORF">ACHAXA_003188</name>
</gene>
<comment type="caution">
    <text evidence="2">The sequence shown here is derived from an EMBL/GenBank/DDBJ whole genome shotgun (WGS) entry which is preliminary data.</text>
</comment>
<keyword evidence="1" id="KW-0732">Signal</keyword>